<evidence type="ECO:0000256" key="2">
    <source>
        <dbReference type="ARBA" id="ARBA00022857"/>
    </source>
</evidence>
<dbReference type="Pfam" id="PF00106">
    <property type="entry name" value="adh_short"/>
    <property type="match status" value="1"/>
</dbReference>
<comment type="caution">
    <text evidence="5">The sequence shown here is derived from an EMBL/GenBank/DDBJ whole genome shotgun (WGS) entry which is preliminary data.</text>
</comment>
<sequence length="245" mass="25594">MSSVSIVTGATRGLGFATAQALAHLGHLVVVSGRDEGAAQDAAEKLRAGGGRAQFVQLDVTSETSVKSAAAQVARWTDHVDVLVNNAGVLPEWTDNQPHEFASVTMFERTFQTNVFGAVAVTEQFLPLLHRSRAGRIVNISSTMGSLHDQTNPDSPYFQMVVPAYQSSKAALNAVTITLSKALAASNIKVTSVCPGFVQTNLTPISREQAPLTAEQAVAPIISAATLPAGAPSGQFVDAAGIVAW</sequence>
<gene>
    <name evidence="5" type="ORF">JOF36_004014</name>
</gene>
<dbReference type="EMBL" id="JAGINU010000001">
    <property type="protein sequence ID" value="MBP2368318.1"/>
    <property type="molecule type" value="Genomic_DNA"/>
</dbReference>
<evidence type="ECO:0000313" key="5">
    <source>
        <dbReference type="EMBL" id="MBP2368318.1"/>
    </source>
</evidence>
<dbReference type="PANTHER" id="PTHR43490">
    <property type="entry name" value="(+)-NEOMENTHOL DEHYDROGENASE"/>
    <property type="match status" value="1"/>
</dbReference>
<dbReference type="PANTHER" id="PTHR43490:SF99">
    <property type="entry name" value="SHORT-CHAIN DEHYDROGENASE_REDUCTASE"/>
    <property type="match status" value="1"/>
</dbReference>
<evidence type="ECO:0000256" key="1">
    <source>
        <dbReference type="ARBA" id="ARBA00006484"/>
    </source>
</evidence>
<dbReference type="InterPro" id="IPR002347">
    <property type="entry name" value="SDR_fam"/>
</dbReference>
<name>A0ABS4VX61_9PSEU</name>
<comment type="similarity">
    <text evidence="1 4">Belongs to the short-chain dehydrogenases/reductases (SDR) family.</text>
</comment>
<proteinExistence type="inferred from homology"/>
<dbReference type="Gene3D" id="3.40.50.720">
    <property type="entry name" value="NAD(P)-binding Rossmann-like Domain"/>
    <property type="match status" value="1"/>
</dbReference>
<evidence type="ECO:0000313" key="6">
    <source>
        <dbReference type="Proteomes" id="UP001519295"/>
    </source>
</evidence>
<keyword evidence="2" id="KW-0521">NADP</keyword>
<dbReference type="Proteomes" id="UP001519295">
    <property type="component" value="Unassembled WGS sequence"/>
</dbReference>
<accession>A0ABS4VX61</accession>
<dbReference type="PRINTS" id="PR00081">
    <property type="entry name" value="GDHRDH"/>
</dbReference>
<dbReference type="PRINTS" id="PR00080">
    <property type="entry name" value="SDRFAMILY"/>
</dbReference>
<dbReference type="SUPFAM" id="SSF51735">
    <property type="entry name" value="NAD(P)-binding Rossmann-fold domains"/>
    <property type="match status" value="1"/>
</dbReference>
<keyword evidence="3" id="KW-0560">Oxidoreductase</keyword>
<protein>
    <submittedName>
        <fullName evidence="5">NAD(P)-dependent dehydrogenase (Short-subunit alcohol dehydrogenase family)</fullName>
    </submittedName>
</protein>
<evidence type="ECO:0000256" key="3">
    <source>
        <dbReference type="ARBA" id="ARBA00023002"/>
    </source>
</evidence>
<dbReference type="RefSeq" id="WP_210029121.1">
    <property type="nucleotide sequence ID" value="NZ_JAGINU010000001.1"/>
</dbReference>
<keyword evidence="6" id="KW-1185">Reference proteome</keyword>
<organism evidence="5 6">
    <name type="scientific">Pseudonocardia parietis</name>
    <dbReference type="NCBI Taxonomy" id="570936"/>
    <lineage>
        <taxon>Bacteria</taxon>
        <taxon>Bacillati</taxon>
        <taxon>Actinomycetota</taxon>
        <taxon>Actinomycetes</taxon>
        <taxon>Pseudonocardiales</taxon>
        <taxon>Pseudonocardiaceae</taxon>
        <taxon>Pseudonocardia</taxon>
    </lineage>
</organism>
<dbReference type="InterPro" id="IPR036291">
    <property type="entry name" value="NAD(P)-bd_dom_sf"/>
</dbReference>
<evidence type="ECO:0000256" key="4">
    <source>
        <dbReference type="RuleBase" id="RU000363"/>
    </source>
</evidence>
<reference evidence="5 6" key="1">
    <citation type="submission" date="2021-03" db="EMBL/GenBank/DDBJ databases">
        <title>Sequencing the genomes of 1000 actinobacteria strains.</title>
        <authorList>
            <person name="Klenk H.-P."/>
        </authorList>
    </citation>
    <scope>NUCLEOTIDE SEQUENCE [LARGE SCALE GENOMIC DNA]</scope>
    <source>
        <strain evidence="5 6">DSM 45256</strain>
    </source>
</reference>